<dbReference type="InterPro" id="IPR003400">
    <property type="entry name" value="ExbD"/>
</dbReference>
<dbReference type="PANTHER" id="PTHR30558">
    <property type="entry name" value="EXBD MEMBRANE COMPONENT OF PMF-DRIVEN MACROMOLECULE IMPORT SYSTEM"/>
    <property type="match status" value="1"/>
</dbReference>
<dbReference type="EMBL" id="PNCG01000010">
    <property type="protein sequence ID" value="TMP86817.1"/>
    <property type="molecule type" value="Genomic_DNA"/>
</dbReference>
<dbReference type="GO" id="GO:0015031">
    <property type="term" value="P:protein transport"/>
    <property type="evidence" value="ECO:0007669"/>
    <property type="project" value="UniProtKB-KW"/>
</dbReference>
<reference evidence="10 12" key="2">
    <citation type="submission" date="2017-12" db="EMBL/GenBank/DDBJ databases">
        <authorList>
            <person name="Paulsen S."/>
            <person name="Gram L.K."/>
        </authorList>
    </citation>
    <scope>NUCLEOTIDE SEQUENCE [LARGE SCALE GENOMIC DNA]</scope>
    <source>
        <strain evidence="10 12">S2897</strain>
    </source>
</reference>
<evidence type="ECO:0000256" key="3">
    <source>
        <dbReference type="ARBA" id="ARBA00022475"/>
    </source>
</evidence>
<dbReference type="PANTHER" id="PTHR30558:SF13">
    <property type="entry name" value="BIOPOLYMER TRANSPORT PROTEIN EXBD2"/>
    <property type="match status" value="1"/>
</dbReference>
<dbReference type="GO" id="GO:0005886">
    <property type="term" value="C:plasma membrane"/>
    <property type="evidence" value="ECO:0007669"/>
    <property type="project" value="UniProtKB-SubCell"/>
</dbReference>
<proteinExistence type="inferred from homology"/>
<evidence type="ECO:0000256" key="2">
    <source>
        <dbReference type="ARBA" id="ARBA00005811"/>
    </source>
</evidence>
<evidence type="ECO:0000313" key="10">
    <source>
        <dbReference type="EMBL" id="TMP86817.1"/>
    </source>
</evidence>
<evidence type="ECO:0000256" key="1">
    <source>
        <dbReference type="ARBA" id="ARBA00004162"/>
    </source>
</evidence>
<dbReference type="Pfam" id="PF02472">
    <property type="entry name" value="ExbD"/>
    <property type="match status" value="1"/>
</dbReference>
<dbReference type="GO" id="GO:0022857">
    <property type="term" value="F:transmembrane transporter activity"/>
    <property type="evidence" value="ECO:0007669"/>
    <property type="project" value="InterPro"/>
</dbReference>
<reference evidence="10" key="4">
    <citation type="submission" date="2019-09" db="EMBL/GenBank/DDBJ databases">
        <title>Co-occurence of chitin degradation, pigmentation and bioactivity in marine Pseudoalteromonas.</title>
        <authorList>
            <person name="Sonnenschein E.C."/>
            <person name="Bech P.K."/>
        </authorList>
    </citation>
    <scope>NUCLEOTIDE SEQUENCE</scope>
    <source>
        <strain evidence="10">S2897</strain>
    </source>
</reference>
<evidence type="ECO:0000256" key="6">
    <source>
        <dbReference type="ARBA" id="ARBA00023136"/>
    </source>
</evidence>
<dbReference type="Gene3D" id="3.30.420.270">
    <property type="match status" value="1"/>
</dbReference>
<evidence type="ECO:0000256" key="4">
    <source>
        <dbReference type="ARBA" id="ARBA00022692"/>
    </source>
</evidence>
<keyword evidence="5 8" id="KW-1133">Transmembrane helix</keyword>
<gene>
    <name evidence="10" type="ORF">CWC05_10065</name>
    <name evidence="9" type="ORF">TW72_06025</name>
</gene>
<dbReference type="STRING" id="151081.TW72_06025"/>
<evidence type="ECO:0000313" key="9">
    <source>
        <dbReference type="EMBL" id="KJZ00269.1"/>
    </source>
</evidence>
<evidence type="ECO:0000313" key="12">
    <source>
        <dbReference type="Proteomes" id="UP000305874"/>
    </source>
</evidence>
<accession>A0A0F4PYY2</accession>
<feature type="transmembrane region" description="Helical" evidence="8">
    <location>
        <begin position="15"/>
        <end position="36"/>
    </location>
</feature>
<comment type="caution">
    <text evidence="9">The sequence shown here is derived from an EMBL/GenBank/DDBJ whole genome shotgun (WGS) entry which is preliminary data.</text>
</comment>
<dbReference type="GeneID" id="58228045"/>
<dbReference type="AlphaFoldDB" id="A0A0F4PYY2"/>
<dbReference type="Proteomes" id="UP000305874">
    <property type="component" value="Unassembled WGS sequence"/>
</dbReference>
<dbReference type="RefSeq" id="WP_022944665.1">
    <property type="nucleotide sequence ID" value="NZ_CP023397.1"/>
</dbReference>
<organism evidence="9 11">
    <name type="scientific">Pseudoalteromonas ruthenica</name>
    <dbReference type="NCBI Taxonomy" id="151081"/>
    <lineage>
        <taxon>Bacteria</taxon>
        <taxon>Pseudomonadati</taxon>
        <taxon>Pseudomonadota</taxon>
        <taxon>Gammaproteobacteria</taxon>
        <taxon>Alteromonadales</taxon>
        <taxon>Pseudoalteromonadaceae</taxon>
        <taxon>Pseudoalteromonas</taxon>
    </lineage>
</organism>
<keyword evidence="4 7" id="KW-0812">Transmembrane</keyword>
<keyword evidence="3" id="KW-1003">Cell membrane</keyword>
<name>A0A0F4PYY2_9GAMM</name>
<dbReference type="PATRIC" id="fig|151081.8.peg.3051"/>
<evidence type="ECO:0000256" key="7">
    <source>
        <dbReference type="RuleBase" id="RU003879"/>
    </source>
</evidence>
<dbReference type="Proteomes" id="UP000033664">
    <property type="component" value="Unassembled WGS sequence"/>
</dbReference>
<evidence type="ECO:0000256" key="8">
    <source>
        <dbReference type="SAM" id="Phobius"/>
    </source>
</evidence>
<sequence>MNRKRPTNTEAQADMTPMLDVVFILLIFFVVTTSFVREHSLSVTRPESNSAVSAENKTLMIQVTHSNHVVMAGRNIETSQIASNIARISATEPFSSVAIRAHEQSRHQQVVTVMNAVREMGQWPIALVD</sequence>
<evidence type="ECO:0000313" key="11">
    <source>
        <dbReference type="Proteomes" id="UP000033664"/>
    </source>
</evidence>
<keyword evidence="6 8" id="KW-0472">Membrane</keyword>
<evidence type="ECO:0000256" key="5">
    <source>
        <dbReference type="ARBA" id="ARBA00022989"/>
    </source>
</evidence>
<protein>
    <submittedName>
        <fullName evidence="10">Biopolymer transporter ExbD</fullName>
    </submittedName>
</protein>
<comment type="subcellular location">
    <subcellularLocation>
        <location evidence="1">Cell membrane</location>
        <topology evidence="1">Single-pass membrane protein</topology>
    </subcellularLocation>
    <subcellularLocation>
        <location evidence="7">Cell membrane</location>
        <topology evidence="7">Single-pass type II membrane protein</topology>
    </subcellularLocation>
</comment>
<keyword evidence="11" id="KW-1185">Reference proteome</keyword>
<comment type="similarity">
    <text evidence="2 7">Belongs to the ExbD/TolR family.</text>
</comment>
<dbReference type="EMBL" id="JXXZ01000006">
    <property type="protein sequence ID" value="KJZ00269.1"/>
    <property type="molecule type" value="Genomic_DNA"/>
</dbReference>
<dbReference type="eggNOG" id="COG0848">
    <property type="taxonomic scope" value="Bacteria"/>
</dbReference>
<reference evidence="12" key="3">
    <citation type="submission" date="2019-06" db="EMBL/GenBank/DDBJ databases">
        <title>Co-occurence of chitin degradation, pigmentation and bioactivity in marine Pseudoalteromonas.</title>
        <authorList>
            <person name="Sonnenschein E.C."/>
            <person name="Bech P.K."/>
        </authorList>
    </citation>
    <scope>NUCLEOTIDE SEQUENCE [LARGE SCALE GENOMIC DNA]</scope>
    <source>
        <strain evidence="12">S2897</strain>
    </source>
</reference>
<keyword evidence="7" id="KW-0813">Transport</keyword>
<keyword evidence="7" id="KW-0653">Protein transport</keyword>
<reference evidence="9 11" key="1">
    <citation type="journal article" date="2015" name="BMC Genomics">
        <title>Genome mining reveals unlocked bioactive potential of marine Gram-negative bacteria.</title>
        <authorList>
            <person name="Machado H."/>
            <person name="Sonnenschein E.C."/>
            <person name="Melchiorsen J."/>
            <person name="Gram L."/>
        </authorList>
    </citation>
    <scope>NUCLEOTIDE SEQUENCE [LARGE SCALE GENOMIC DNA]</scope>
    <source>
        <strain evidence="9 11">S3137</strain>
    </source>
</reference>